<dbReference type="AlphaFoldDB" id="U4L214"/>
<sequence>MVRRLNLGESTPRVARALSSCCMNLVRFTYPLIPEWSPSALWCSGQ</sequence>
<dbReference type="Proteomes" id="UP000018144">
    <property type="component" value="Unassembled WGS sequence"/>
</dbReference>
<evidence type="ECO:0000313" key="2">
    <source>
        <dbReference type="Proteomes" id="UP000018144"/>
    </source>
</evidence>
<gene>
    <name evidence="1" type="ORF">PCON_09773</name>
</gene>
<accession>U4L214</accession>
<name>U4L214_PYROM</name>
<keyword evidence="2" id="KW-1185">Reference proteome</keyword>
<proteinExistence type="predicted"/>
<organism evidence="1 2">
    <name type="scientific">Pyronema omphalodes (strain CBS 100304)</name>
    <name type="common">Pyronema confluens</name>
    <dbReference type="NCBI Taxonomy" id="1076935"/>
    <lineage>
        <taxon>Eukaryota</taxon>
        <taxon>Fungi</taxon>
        <taxon>Dikarya</taxon>
        <taxon>Ascomycota</taxon>
        <taxon>Pezizomycotina</taxon>
        <taxon>Pezizomycetes</taxon>
        <taxon>Pezizales</taxon>
        <taxon>Pyronemataceae</taxon>
        <taxon>Pyronema</taxon>
    </lineage>
</organism>
<evidence type="ECO:0000313" key="1">
    <source>
        <dbReference type="EMBL" id="CCX10180.1"/>
    </source>
</evidence>
<protein>
    <submittedName>
        <fullName evidence="1">Uncharacterized protein</fullName>
    </submittedName>
</protein>
<dbReference type="EMBL" id="HF935519">
    <property type="protein sequence ID" value="CCX10180.1"/>
    <property type="molecule type" value="Genomic_DNA"/>
</dbReference>
<reference evidence="1 2" key="1">
    <citation type="journal article" date="2013" name="PLoS Genet.">
        <title>The genome and development-dependent transcriptomes of Pyronema confluens: a window into fungal evolution.</title>
        <authorList>
            <person name="Traeger S."/>
            <person name="Altegoer F."/>
            <person name="Freitag M."/>
            <person name="Gabaldon T."/>
            <person name="Kempken F."/>
            <person name="Kumar A."/>
            <person name="Marcet-Houben M."/>
            <person name="Poggeler S."/>
            <person name="Stajich J.E."/>
            <person name="Nowrousian M."/>
        </authorList>
    </citation>
    <scope>NUCLEOTIDE SEQUENCE [LARGE SCALE GENOMIC DNA]</scope>
    <source>
        <strain evidence="2">CBS 100304</strain>
        <tissue evidence="1">Vegetative mycelium</tissue>
    </source>
</reference>